<feature type="region of interest" description="Disordered" evidence="4">
    <location>
        <begin position="1"/>
        <end position="57"/>
    </location>
</feature>
<evidence type="ECO:0000313" key="6">
    <source>
        <dbReference type="EMBL" id="KAJ8609708.1"/>
    </source>
</evidence>
<feature type="compositionally biased region" description="Basic residues" evidence="4">
    <location>
        <begin position="786"/>
        <end position="804"/>
    </location>
</feature>
<dbReference type="Proteomes" id="UP001230188">
    <property type="component" value="Unassembled WGS sequence"/>
</dbReference>
<dbReference type="PANTHER" id="PTHR12756:SF11">
    <property type="entry name" value="CYTOSOLIC CARBOXYPEPTIDASE 1"/>
    <property type="match status" value="1"/>
</dbReference>
<dbReference type="GO" id="GO:0006508">
    <property type="term" value="P:proteolysis"/>
    <property type="evidence" value="ECO:0007669"/>
    <property type="project" value="InterPro"/>
</dbReference>
<organism evidence="6 7">
    <name type="scientific">Chrysophaeum taylorii</name>
    <dbReference type="NCBI Taxonomy" id="2483200"/>
    <lineage>
        <taxon>Eukaryota</taxon>
        <taxon>Sar</taxon>
        <taxon>Stramenopiles</taxon>
        <taxon>Ochrophyta</taxon>
        <taxon>Pelagophyceae</taxon>
        <taxon>Pelagomonadales</taxon>
        <taxon>Pelagomonadaceae</taxon>
        <taxon>Chrysophaeum</taxon>
    </lineage>
</organism>
<dbReference type="GO" id="GO:0008270">
    <property type="term" value="F:zinc ion binding"/>
    <property type="evidence" value="ECO:0007669"/>
    <property type="project" value="InterPro"/>
</dbReference>
<evidence type="ECO:0000313" key="7">
    <source>
        <dbReference type="Proteomes" id="UP001230188"/>
    </source>
</evidence>
<feature type="region of interest" description="Disordered" evidence="4">
    <location>
        <begin position="562"/>
        <end position="586"/>
    </location>
</feature>
<dbReference type="Pfam" id="PF00246">
    <property type="entry name" value="Peptidase_M14"/>
    <property type="match status" value="1"/>
</dbReference>
<dbReference type="Gene3D" id="2.60.40.3120">
    <property type="match status" value="1"/>
</dbReference>
<gene>
    <name evidence="6" type="ORF">CTAYLR_008434</name>
</gene>
<dbReference type="SUPFAM" id="SSF53187">
    <property type="entry name" value="Zn-dependent exopeptidases"/>
    <property type="match status" value="1"/>
</dbReference>
<comment type="similarity">
    <text evidence="2 3">Belongs to the peptidase M14 family.</text>
</comment>
<name>A0AAD7XLM7_9STRA</name>
<dbReference type="InterPro" id="IPR000834">
    <property type="entry name" value="Peptidase_M14"/>
</dbReference>
<dbReference type="PANTHER" id="PTHR12756">
    <property type="entry name" value="CYTOSOLIC CARBOXYPEPTIDASE"/>
    <property type="match status" value="1"/>
</dbReference>
<dbReference type="EMBL" id="JAQMWT010000134">
    <property type="protein sequence ID" value="KAJ8609708.1"/>
    <property type="molecule type" value="Genomic_DNA"/>
</dbReference>
<proteinExistence type="inferred from homology"/>
<comment type="caution">
    <text evidence="6">The sequence shown here is derived from an EMBL/GenBank/DDBJ whole genome shotgun (WGS) entry which is preliminary data.</text>
</comment>
<dbReference type="AlphaFoldDB" id="A0AAD7XLM7"/>
<evidence type="ECO:0000256" key="4">
    <source>
        <dbReference type="SAM" id="MobiDB-lite"/>
    </source>
</evidence>
<feature type="compositionally biased region" description="Basic residues" evidence="4">
    <location>
        <begin position="731"/>
        <end position="745"/>
    </location>
</feature>
<dbReference type="Gene3D" id="3.40.630.10">
    <property type="entry name" value="Zn peptidases"/>
    <property type="match status" value="1"/>
</dbReference>
<feature type="compositionally biased region" description="Low complexity" evidence="4">
    <location>
        <begin position="1"/>
        <end position="32"/>
    </location>
</feature>
<evidence type="ECO:0000256" key="2">
    <source>
        <dbReference type="ARBA" id="ARBA00005988"/>
    </source>
</evidence>
<feature type="region of interest" description="Disordered" evidence="4">
    <location>
        <begin position="694"/>
        <end position="827"/>
    </location>
</feature>
<evidence type="ECO:0000256" key="3">
    <source>
        <dbReference type="PROSITE-ProRule" id="PRU01379"/>
    </source>
</evidence>
<evidence type="ECO:0000256" key="1">
    <source>
        <dbReference type="ARBA" id="ARBA00001947"/>
    </source>
</evidence>
<reference evidence="6" key="1">
    <citation type="submission" date="2023-01" db="EMBL/GenBank/DDBJ databases">
        <title>Metagenome sequencing of chrysophaentin producing Chrysophaeum taylorii.</title>
        <authorList>
            <person name="Davison J."/>
            <person name="Bewley C."/>
        </authorList>
    </citation>
    <scope>NUCLEOTIDE SEQUENCE</scope>
    <source>
        <strain evidence="6">NIES-1699</strain>
    </source>
</reference>
<feature type="compositionally biased region" description="Pro residues" evidence="4">
    <location>
        <begin position="33"/>
        <end position="50"/>
    </location>
</feature>
<feature type="domain" description="Peptidase M14" evidence="5">
    <location>
        <begin position="266"/>
        <end position="555"/>
    </location>
</feature>
<accession>A0AAD7XLM7</accession>
<dbReference type="GO" id="GO:0004181">
    <property type="term" value="F:metallocarboxypeptidase activity"/>
    <property type="evidence" value="ECO:0007669"/>
    <property type="project" value="InterPro"/>
</dbReference>
<sequence length="932" mass="103815">MEVTTPSSSRPSSRPTLRQSTRPSTASRTPSVMIPPPLPLYPFPQSPEQPPLTGFAHTLPVVRHASSSCSSRLREPLQDPRRGVVLGQWFAAREREESETKRRLVYDTAGGSASRQEDDLEFDSWFESGNLRAAWRVEGRKQPREDEAPGSADQEYDLLCNKDTHTNGHVQWFYFSVLRPFREEVRVRLNIVNMMKGSSLYSFGMLPVGYCASAKHGFGWTRVGDDVCYFKNARTYEVNGTTRNYYTLSFVVFIPDQQQTYLAHCYPYTYSDLRSEVKALVERRSSVVRRRRLCSTLAGNDCDLLTVTNFASRDPEAARRRAGVVLTARVHPGESNASFVMRGCLEFLTSDDEVAERLRDNFVFKIVPMLNPDGVINGNYRSSLAGEDLNRKYASPSASLQPTVFAVKQLLRSTHEARGVLLYVDIHGHSRMKNFFFYGCADPRTAPPPSTAVLSAALDADPSRHGDALREALFTEDHRVLARLFPRIAANHIGGSLFSFRDSSFGVQRGKRETGRVVAWRELGIANAFTLEASFCSPGYNEEQGLLLDDAIKWGDPPPVESRANVLAPPATKKDHPPVEDDDDDDEVDELRARCVESWGREAHYAIHDLELAGRQLCLALASYANVTALGRPRPPRPCRPGELVAPRIVDAVAEPLLDYGVLRLDLAKREAGLLPRARAELELRALSRAKAAAAAAGKPPPDDRLDAFLPSDVDPAADSDASSDPPRPSNRGRRRRVPNNKPKPKKAESASDSDSSTADGRALEDHRARRRRRRQSRSKKDVKPPTRKKPPRRLLKPKSKRRFSSASDGLPPLSRWATPPEPLSRADADSDFAVIGEEGLTPPKAEHYFDDIDVVHRDCRSDLHRATTAPSPTTTKLHADETLATTYLRRVQAGYARVEPPSHLLNRRRAATIVEPTPLVASRRLPRLAAA</sequence>
<dbReference type="InterPro" id="IPR050821">
    <property type="entry name" value="Cytosolic_carboxypeptidase"/>
</dbReference>
<protein>
    <recommendedName>
        <fullName evidence="5">Peptidase M14 domain-containing protein</fullName>
    </recommendedName>
</protein>
<feature type="active site" description="Proton donor/acceptor" evidence="3">
    <location>
        <position position="532"/>
    </location>
</feature>
<dbReference type="PROSITE" id="PS52035">
    <property type="entry name" value="PEPTIDASE_M14"/>
    <property type="match status" value="1"/>
</dbReference>
<feature type="compositionally biased region" description="Low complexity" evidence="4">
    <location>
        <begin position="711"/>
        <end position="725"/>
    </location>
</feature>
<keyword evidence="7" id="KW-1185">Reference proteome</keyword>
<feature type="compositionally biased region" description="Low complexity" evidence="4">
    <location>
        <begin position="751"/>
        <end position="761"/>
    </location>
</feature>
<comment type="cofactor">
    <cofactor evidence="1">
        <name>Zn(2+)</name>
        <dbReference type="ChEBI" id="CHEBI:29105"/>
    </cofactor>
</comment>
<feature type="compositionally biased region" description="Basic residues" evidence="4">
    <location>
        <begin position="769"/>
        <end position="778"/>
    </location>
</feature>
<evidence type="ECO:0000259" key="5">
    <source>
        <dbReference type="PROSITE" id="PS52035"/>
    </source>
</evidence>